<dbReference type="PRINTS" id="PR00744">
    <property type="entry name" value="GLHYDRLASE37"/>
</dbReference>
<evidence type="ECO:0000313" key="8">
    <source>
        <dbReference type="Ensembl" id="ENSCINP00000004347.3"/>
    </source>
</evidence>
<comment type="similarity">
    <text evidence="2 7">Belongs to the glycosyl hydrolase 37 family.</text>
</comment>
<reference evidence="9" key="1">
    <citation type="journal article" date="2002" name="Science">
        <title>The draft genome of Ciona intestinalis: insights into chordate and vertebrate origins.</title>
        <authorList>
            <person name="Dehal P."/>
            <person name="Satou Y."/>
            <person name="Campbell R.K."/>
            <person name="Chapman J."/>
            <person name="Degnan B."/>
            <person name="De Tomaso A."/>
            <person name="Davidson B."/>
            <person name="Di Gregorio A."/>
            <person name="Gelpke M."/>
            <person name="Goodstein D.M."/>
            <person name="Harafuji N."/>
            <person name="Hastings K.E."/>
            <person name="Ho I."/>
            <person name="Hotta K."/>
            <person name="Huang W."/>
            <person name="Kawashima T."/>
            <person name="Lemaire P."/>
            <person name="Martinez D."/>
            <person name="Meinertzhagen I.A."/>
            <person name="Necula S."/>
            <person name="Nonaka M."/>
            <person name="Putnam N."/>
            <person name="Rash S."/>
            <person name="Saiga H."/>
            <person name="Satake M."/>
            <person name="Terry A."/>
            <person name="Yamada L."/>
            <person name="Wang H.G."/>
            <person name="Awazu S."/>
            <person name="Azumi K."/>
            <person name="Boore J."/>
            <person name="Branno M."/>
            <person name="Chin-Bow S."/>
            <person name="DeSantis R."/>
            <person name="Doyle S."/>
            <person name="Francino P."/>
            <person name="Keys D.N."/>
            <person name="Haga S."/>
            <person name="Hayashi H."/>
            <person name="Hino K."/>
            <person name="Imai K.S."/>
            <person name="Inaba K."/>
            <person name="Kano S."/>
            <person name="Kobayashi K."/>
            <person name="Kobayashi M."/>
            <person name="Lee B.I."/>
            <person name="Makabe K.W."/>
            <person name="Manohar C."/>
            <person name="Matassi G."/>
            <person name="Medina M."/>
            <person name="Mochizuki Y."/>
            <person name="Mount S."/>
            <person name="Morishita T."/>
            <person name="Miura S."/>
            <person name="Nakayama A."/>
            <person name="Nishizaka S."/>
            <person name="Nomoto H."/>
            <person name="Ohta F."/>
            <person name="Oishi K."/>
            <person name="Rigoutsos I."/>
            <person name="Sano M."/>
            <person name="Sasaki A."/>
            <person name="Sasakura Y."/>
            <person name="Shoguchi E."/>
            <person name="Shin-i T."/>
            <person name="Spagnuolo A."/>
            <person name="Stainier D."/>
            <person name="Suzuki M.M."/>
            <person name="Tassy O."/>
            <person name="Takatori N."/>
            <person name="Tokuoka M."/>
            <person name="Yagi K."/>
            <person name="Yoshizaki F."/>
            <person name="Wada S."/>
            <person name="Zhang C."/>
            <person name="Hyatt P.D."/>
            <person name="Larimer F."/>
            <person name="Detter C."/>
            <person name="Doggett N."/>
            <person name="Glavina T."/>
            <person name="Hawkins T."/>
            <person name="Richardson P."/>
            <person name="Lucas S."/>
            <person name="Kohara Y."/>
            <person name="Levine M."/>
            <person name="Satoh N."/>
            <person name="Rokhsar D.S."/>
        </authorList>
    </citation>
    <scope>NUCLEOTIDE SEQUENCE [LARGE SCALE GENOMIC DNA]</scope>
</reference>
<reference evidence="8" key="4">
    <citation type="submission" date="2025-09" db="UniProtKB">
        <authorList>
            <consortium name="Ensembl"/>
        </authorList>
    </citation>
    <scope>IDENTIFICATION</scope>
</reference>
<keyword evidence="9" id="KW-1185">Reference proteome</keyword>
<dbReference type="GO" id="GO:0004555">
    <property type="term" value="F:alpha,alpha-trehalase activity"/>
    <property type="evidence" value="ECO:0000318"/>
    <property type="project" value="GO_Central"/>
</dbReference>
<dbReference type="Proteomes" id="UP000008144">
    <property type="component" value="Chromosome 10"/>
</dbReference>
<dbReference type="InterPro" id="IPR001661">
    <property type="entry name" value="Glyco_hydro_37"/>
</dbReference>
<evidence type="ECO:0000256" key="6">
    <source>
        <dbReference type="ARBA" id="ARBA00023295"/>
    </source>
</evidence>
<dbReference type="OMA" id="YMVDNHG"/>
<dbReference type="Ensembl" id="ENSCINT00000004347.3">
    <property type="protein sequence ID" value="ENSCINP00000004347.3"/>
    <property type="gene ID" value="ENSCING00000002132.3"/>
</dbReference>
<dbReference type="GO" id="GO:0005993">
    <property type="term" value="P:trehalose catabolic process"/>
    <property type="evidence" value="ECO:0000318"/>
    <property type="project" value="GO_Central"/>
</dbReference>
<evidence type="ECO:0000313" key="9">
    <source>
        <dbReference type="Proteomes" id="UP000008144"/>
    </source>
</evidence>
<reference evidence="8" key="2">
    <citation type="journal article" date="2008" name="Genome Biol.">
        <title>Improved genome assembly and evidence-based global gene model set for the chordate Ciona intestinalis: new insight into intron and operon populations.</title>
        <authorList>
            <person name="Satou Y."/>
            <person name="Mineta K."/>
            <person name="Ogasawara M."/>
            <person name="Sasakura Y."/>
            <person name="Shoguchi E."/>
            <person name="Ueno K."/>
            <person name="Yamada L."/>
            <person name="Matsumoto J."/>
            <person name="Wasserscheid J."/>
            <person name="Dewar K."/>
            <person name="Wiley G.B."/>
            <person name="Macmil S.L."/>
            <person name="Roe B.A."/>
            <person name="Zeller R.W."/>
            <person name="Hastings K.E."/>
            <person name="Lemaire P."/>
            <person name="Lindquist E."/>
            <person name="Endo T."/>
            <person name="Hotta K."/>
            <person name="Inaba K."/>
        </authorList>
    </citation>
    <scope>NUCLEOTIDE SEQUENCE [LARGE SCALE GENOMIC DNA]</scope>
    <source>
        <strain evidence="8">wild type</strain>
    </source>
</reference>
<evidence type="ECO:0000256" key="2">
    <source>
        <dbReference type="ARBA" id="ARBA00005615"/>
    </source>
</evidence>
<keyword evidence="5 7" id="KW-0378">Hydrolase</keyword>
<evidence type="ECO:0000256" key="1">
    <source>
        <dbReference type="ARBA" id="ARBA00001576"/>
    </source>
</evidence>
<comment type="catalytic activity">
    <reaction evidence="1 7">
        <text>alpha,alpha-trehalose + H2O = alpha-D-glucose + beta-D-glucose</text>
        <dbReference type="Rhea" id="RHEA:32675"/>
        <dbReference type="ChEBI" id="CHEBI:15377"/>
        <dbReference type="ChEBI" id="CHEBI:15903"/>
        <dbReference type="ChEBI" id="CHEBI:16551"/>
        <dbReference type="ChEBI" id="CHEBI:17925"/>
        <dbReference type="EC" id="3.2.1.28"/>
    </reaction>
</comment>
<dbReference type="PANTHER" id="PTHR23403">
    <property type="entry name" value="TREHALASE"/>
    <property type="match status" value="1"/>
</dbReference>
<name>F6WRC9_CIOIN</name>
<dbReference type="PROSITE" id="PS00927">
    <property type="entry name" value="TREHALASE_1"/>
    <property type="match status" value="1"/>
</dbReference>
<accession>F6WRC9</accession>
<dbReference type="Gene3D" id="1.50.10.10">
    <property type="match status" value="1"/>
</dbReference>
<evidence type="ECO:0000256" key="5">
    <source>
        <dbReference type="ARBA" id="ARBA00022801"/>
    </source>
</evidence>
<dbReference type="InterPro" id="IPR018232">
    <property type="entry name" value="Glyco_hydro_37_CS"/>
</dbReference>
<dbReference type="HOGENOM" id="CLU_006451_4_0_1"/>
<evidence type="ECO:0000256" key="4">
    <source>
        <dbReference type="ARBA" id="ARBA00019905"/>
    </source>
</evidence>
<dbReference type="STRING" id="7719.ENSCINP00000004347"/>
<organism evidence="8 9">
    <name type="scientific">Ciona intestinalis</name>
    <name type="common">Transparent sea squirt</name>
    <name type="synonym">Ascidia intestinalis</name>
    <dbReference type="NCBI Taxonomy" id="7719"/>
    <lineage>
        <taxon>Eukaryota</taxon>
        <taxon>Metazoa</taxon>
        <taxon>Chordata</taxon>
        <taxon>Tunicata</taxon>
        <taxon>Ascidiacea</taxon>
        <taxon>Phlebobranchia</taxon>
        <taxon>Cionidae</taxon>
        <taxon>Ciona</taxon>
    </lineage>
</organism>
<dbReference type="InterPro" id="IPR012341">
    <property type="entry name" value="6hp_glycosidase-like_sf"/>
</dbReference>
<evidence type="ECO:0000256" key="7">
    <source>
        <dbReference type="RuleBase" id="RU361180"/>
    </source>
</evidence>
<dbReference type="PROSITE" id="PS00928">
    <property type="entry name" value="TREHALASE_2"/>
    <property type="match status" value="1"/>
</dbReference>
<dbReference type="AlphaFoldDB" id="F6WRC9"/>
<dbReference type="GeneTree" id="ENSGT00390000006949"/>
<dbReference type="InParanoid" id="F6WRC9"/>
<dbReference type="InterPro" id="IPR008928">
    <property type="entry name" value="6-hairpin_glycosidase_sf"/>
</dbReference>
<sequence>IIFNCSYCFKVLFYFKCCKILTKKLLNCSEIYCKGPLLNAAQNAFVFNDSKSFVDMKLKQDPDAVLAAFADLNQIHSGQIPVEAVKQFVAKYFDQPGSEFEDWVPLDWTQSPQFLSHISDPQLRTWASDLNVLWKQLGRKMIGDVFVNSSRYSVIPVKNPVIVPGGRFREFYYWDSYFVIRGLLLSEMYTTVKGMIENFLQIIEEFDFIPNGGRIYYTRRSQPPYLIAMVKEYVEATGDKEFLNLALPTLEKEYYFWMNHRNIEINGHMLNYYASDVNTPRPESYREDIYFKQHIFITEDANSLLSHVTSACESGWDFSTRWAGTKYSSEIEVVPQLLTRTIIPVDLNSIMAFNERTLAEFYRIIGNNTQATTFYEIYEKRAQTIESIMWNQDDNSYYDYVATENSQNKVYFASNMNPLWTKCFPSTVNVTEREEHIAIIIIYIQTNGVLEYPGGIPTSLRPSGEQWDFPNAWPPLVLLIIEGLATSNSSLLQNAALQQASKWVNGNYKAYLKSGFMFEKYDVTQADGVAGSGGEYDVQVGFGWTNGVVMSLLDRYGDTLKFDSSTTPSVEITSSEMTTSSCNVIRPITSQAALLYFSFISLLFCIL</sequence>
<dbReference type="PANTHER" id="PTHR23403:SF1">
    <property type="entry name" value="TREHALASE"/>
    <property type="match status" value="1"/>
</dbReference>
<protein>
    <recommendedName>
        <fullName evidence="4 7">Trehalase</fullName>
        <ecNumber evidence="3 7">3.2.1.28</ecNumber>
    </recommendedName>
    <alternativeName>
        <fullName evidence="7">Alpha-trehalose glucohydrolase</fullName>
    </alternativeName>
</protein>
<dbReference type="Pfam" id="PF01204">
    <property type="entry name" value="Trehalase"/>
    <property type="match status" value="1"/>
</dbReference>
<keyword evidence="6 7" id="KW-0326">Glycosidase</keyword>
<evidence type="ECO:0000256" key="3">
    <source>
        <dbReference type="ARBA" id="ARBA00012757"/>
    </source>
</evidence>
<proteinExistence type="inferred from homology"/>
<dbReference type="SUPFAM" id="SSF48208">
    <property type="entry name" value="Six-hairpin glycosidases"/>
    <property type="match status" value="1"/>
</dbReference>
<reference evidence="8" key="3">
    <citation type="submission" date="2025-08" db="UniProtKB">
        <authorList>
            <consortium name="Ensembl"/>
        </authorList>
    </citation>
    <scope>IDENTIFICATION</scope>
</reference>
<dbReference type="EC" id="3.2.1.28" evidence="3 7"/>
<dbReference type="FunCoup" id="F6WRC9">
    <property type="interactions" value="7"/>
</dbReference>
<gene>
    <name evidence="8" type="primary">LOC100177548</name>
</gene>
<dbReference type="EMBL" id="EAAA01000446">
    <property type="status" value="NOT_ANNOTATED_CDS"/>
    <property type="molecule type" value="Genomic_DNA"/>
</dbReference>